<dbReference type="InterPro" id="IPR057684">
    <property type="entry name" value="DUF7924"/>
</dbReference>
<gene>
    <name evidence="3" type="ORF">CLO192961_LOCUS339052</name>
</gene>
<organism evidence="3 4">
    <name type="scientific">Bionectria ochroleuca</name>
    <name type="common">Gliocladium roseum</name>
    <dbReference type="NCBI Taxonomy" id="29856"/>
    <lineage>
        <taxon>Eukaryota</taxon>
        <taxon>Fungi</taxon>
        <taxon>Dikarya</taxon>
        <taxon>Ascomycota</taxon>
        <taxon>Pezizomycotina</taxon>
        <taxon>Sordariomycetes</taxon>
        <taxon>Hypocreomycetidae</taxon>
        <taxon>Hypocreales</taxon>
        <taxon>Bionectriaceae</taxon>
        <taxon>Clonostachys</taxon>
    </lineage>
</organism>
<name>A0ABY6UPB1_BIOOC</name>
<comment type="caution">
    <text evidence="3">The sequence shown here is derived from an EMBL/GenBank/DDBJ whole genome shotgun (WGS) entry which is preliminary data.</text>
</comment>
<dbReference type="Proteomes" id="UP000766486">
    <property type="component" value="Unassembled WGS sequence"/>
</dbReference>
<protein>
    <recommendedName>
        <fullName evidence="2">DUF7924 domain-containing protein</fullName>
    </recommendedName>
</protein>
<keyword evidence="4" id="KW-1185">Reference proteome</keyword>
<evidence type="ECO:0000313" key="4">
    <source>
        <dbReference type="Proteomes" id="UP000766486"/>
    </source>
</evidence>
<dbReference type="PANTHER" id="PTHR42470">
    <property type="entry name" value="VAST DOMAIN-CONTAINING PROTEIN"/>
    <property type="match status" value="1"/>
</dbReference>
<dbReference type="PANTHER" id="PTHR42470:SF2">
    <property type="match status" value="1"/>
</dbReference>
<dbReference type="EMBL" id="CABFNS010000855">
    <property type="protein sequence ID" value="VUC33045.1"/>
    <property type="molecule type" value="Genomic_DNA"/>
</dbReference>
<evidence type="ECO:0000259" key="2">
    <source>
        <dbReference type="Pfam" id="PF25545"/>
    </source>
</evidence>
<accession>A0ABY6UPB1</accession>
<sequence length="354" mass="40338">MKEEDEFKKNIQLVDELRPPDEFKNPHSERGNGEASRPSLKPALPFAPDAPRSRWYCNIYLNKQSLKPFGRNPLDNMNHPEGSGTQSAGCNLKEESEQWVQILTHFQHSEIETQFSDLMFYVRNFQHARGSTASLIRALITPALVPRILHTPTTRQEIKNLAQVSNPIMTGFDIKAFPEEHMRALSEHFCSYGQLAALRPATLVYFPFLLCEVASSQESLNLAELRNIQSAGTIIQGLVTLFDTADQLELLNRNIIVFSLAHNDTFARVMGHFPVIEDGVVKHREHHLMTDDISVEAGKCHRFIRHLVEKLYMEWSPRYLLLIQGALAAVVNSWEHTPEQSHLHDQMKVGPSEE</sequence>
<evidence type="ECO:0000313" key="3">
    <source>
        <dbReference type="EMBL" id="VUC33045.1"/>
    </source>
</evidence>
<dbReference type="Pfam" id="PF25545">
    <property type="entry name" value="DUF7924"/>
    <property type="match status" value="1"/>
</dbReference>
<reference evidence="3 4" key="1">
    <citation type="submission" date="2019-06" db="EMBL/GenBank/DDBJ databases">
        <authorList>
            <person name="Broberg M."/>
        </authorList>
    </citation>
    <scope>NUCLEOTIDE SEQUENCE [LARGE SCALE GENOMIC DNA]</scope>
</reference>
<feature type="region of interest" description="Disordered" evidence="1">
    <location>
        <begin position="1"/>
        <end position="44"/>
    </location>
</feature>
<feature type="compositionally biased region" description="Basic and acidic residues" evidence="1">
    <location>
        <begin position="1"/>
        <end position="32"/>
    </location>
</feature>
<proteinExistence type="predicted"/>
<evidence type="ECO:0000256" key="1">
    <source>
        <dbReference type="SAM" id="MobiDB-lite"/>
    </source>
</evidence>
<feature type="domain" description="DUF7924" evidence="2">
    <location>
        <begin position="169"/>
        <end position="326"/>
    </location>
</feature>